<dbReference type="PANTHER" id="PTHR12062">
    <property type="entry name" value="N-ACETYLGLUCOSAMINYLTRANSFERASE VI"/>
    <property type="match status" value="1"/>
</dbReference>
<evidence type="ECO:0000259" key="1">
    <source>
        <dbReference type="Pfam" id="PF23524"/>
    </source>
</evidence>
<name>A0ABD0PQ35_CIRMR</name>
<evidence type="ECO:0000313" key="3">
    <source>
        <dbReference type="Proteomes" id="UP001529510"/>
    </source>
</evidence>
<dbReference type="Pfam" id="PF23524">
    <property type="entry name" value="MGAT4A_C"/>
    <property type="match status" value="1"/>
</dbReference>
<dbReference type="PANTHER" id="PTHR12062:SF27">
    <property type="entry name" value="ALPHA-1,3-MANNOSYL-GLYCOPROTEIN 4-BETA-N-ACETYLGLUCOSAMINYLTRANSFERASE B"/>
    <property type="match status" value="1"/>
</dbReference>
<proteinExistence type="predicted"/>
<sequence>NPPAELKSSLEKYQSHSLERAYNGEDFFWGLTPKRGDYVLFTFNTAQTVKG</sequence>
<dbReference type="Proteomes" id="UP001529510">
    <property type="component" value="Unassembled WGS sequence"/>
</dbReference>
<comment type="caution">
    <text evidence="2">The sequence shown here is derived from an EMBL/GenBank/DDBJ whole genome shotgun (WGS) entry which is preliminary data.</text>
</comment>
<evidence type="ECO:0000313" key="2">
    <source>
        <dbReference type="EMBL" id="KAL0176145.1"/>
    </source>
</evidence>
<feature type="domain" description="MGAT4 A/B/C C-terminal" evidence="1">
    <location>
        <begin position="4"/>
        <end position="50"/>
    </location>
</feature>
<organism evidence="2 3">
    <name type="scientific">Cirrhinus mrigala</name>
    <name type="common">Mrigala</name>
    <dbReference type="NCBI Taxonomy" id="683832"/>
    <lineage>
        <taxon>Eukaryota</taxon>
        <taxon>Metazoa</taxon>
        <taxon>Chordata</taxon>
        <taxon>Craniata</taxon>
        <taxon>Vertebrata</taxon>
        <taxon>Euteleostomi</taxon>
        <taxon>Actinopterygii</taxon>
        <taxon>Neopterygii</taxon>
        <taxon>Teleostei</taxon>
        <taxon>Ostariophysi</taxon>
        <taxon>Cypriniformes</taxon>
        <taxon>Cyprinidae</taxon>
        <taxon>Labeoninae</taxon>
        <taxon>Labeonini</taxon>
        <taxon>Cirrhinus</taxon>
    </lineage>
</organism>
<reference evidence="2 3" key="1">
    <citation type="submission" date="2024-05" db="EMBL/GenBank/DDBJ databases">
        <title>Genome sequencing and assembly of Indian major carp, Cirrhinus mrigala (Hamilton, 1822).</title>
        <authorList>
            <person name="Mohindra V."/>
            <person name="Chowdhury L.M."/>
            <person name="Lal K."/>
            <person name="Jena J.K."/>
        </authorList>
    </citation>
    <scope>NUCLEOTIDE SEQUENCE [LARGE SCALE GENOMIC DNA]</scope>
    <source>
        <strain evidence="2">CM1030</strain>
        <tissue evidence="2">Blood</tissue>
    </source>
</reference>
<accession>A0ABD0PQ35</accession>
<dbReference type="InterPro" id="IPR056576">
    <property type="entry name" value="MGAT4_A/B/C_C"/>
</dbReference>
<dbReference type="EMBL" id="JAMKFB020000014">
    <property type="protein sequence ID" value="KAL0176145.1"/>
    <property type="molecule type" value="Genomic_DNA"/>
</dbReference>
<dbReference type="AlphaFoldDB" id="A0ABD0PQ35"/>
<gene>
    <name evidence="2" type="ORF">M9458_028475</name>
</gene>
<dbReference type="InterPro" id="IPR006759">
    <property type="entry name" value="Glyco_transf_54"/>
</dbReference>
<feature type="non-terminal residue" evidence="2">
    <location>
        <position position="1"/>
    </location>
</feature>
<keyword evidence="3" id="KW-1185">Reference proteome</keyword>
<protein>
    <recommendedName>
        <fullName evidence="1">MGAT4 A/B/C C-terminal domain-containing protein</fullName>
    </recommendedName>
</protein>